<evidence type="ECO:0000256" key="2">
    <source>
        <dbReference type="ARBA" id="ARBA00022679"/>
    </source>
</evidence>
<protein>
    <submittedName>
        <fullName evidence="4">Uncharacterized protein</fullName>
    </submittedName>
</protein>
<sequence>MPNSWKVFKPILHKASKVNFKSSSILTNVTNTSPFPFFDRLVEQNHIRIVYYYQTRGDAGYIVEEATKKLRDSLSELLTNFPIMTGRLQKNDEGHWMIKCNDAGVRMVEVGARGRVEERLRSTDSEKGLKLVHWEEMFHKPYFLVYILCAGKSFGKSRKKSHRSTH</sequence>
<keyword evidence="5" id="KW-1185">Reference proteome</keyword>
<dbReference type="PANTHER" id="PTHR31623:SF17">
    <property type="entry name" value="F21J9.9"/>
    <property type="match status" value="1"/>
</dbReference>
<keyword evidence="2" id="KW-0808">Transferase</keyword>
<keyword evidence="3" id="KW-0012">Acyltransferase</keyword>
<name>A0AAV5JTV1_9ROSI</name>
<dbReference type="Proteomes" id="UP001054252">
    <property type="component" value="Unassembled WGS sequence"/>
</dbReference>
<dbReference type="InterPro" id="IPR023213">
    <property type="entry name" value="CAT-like_dom_sf"/>
</dbReference>
<evidence type="ECO:0000256" key="3">
    <source>
        <dbReference type="ARBA" id="ARBA00023315"/>
    </source>
</evidence>
<comment type="caution">
    <text evidence="4">The sequence shown here is derived from an EMBL/GenBank/DDBJ whole genome shotgun (WGS) entry which is preliminary data.</text>
</comment>
<organism evidence="4 5">
    <name type="scientific">Rubroshorea leprosula</name>
    <dbReference type="NCBI Taxonomy" id="152421"/>
    <lineage>
        <taxon>Eukaryota</taxon>
        <taxon>Viridiplantae</taxon>
        <taxon>Streptophyta</taxon>
        <taxon>Embryophyta</taxon>
        <taxon>Tracheophyta</taxon>
        <taxon>Spermatophyta</taxon>
        <taxon>Magnoliopsida</taxon>
        <taxon>eudicotyledons</taxon>
        <taxon>Gunneridae</taxon>
        <taxon>Pentapetalae</taxon>
        <taxon>rosids</taxon>
        <taxon>malvids</taxon>
        <taxon>Malvales</taxon>
        <taxon>Dipterocarpaceae</taxon>
        <taxon>Rubroshorea</taxon>
    </lineage>
</organism>
<reference evidence="4 5" key="1">
    <citation type="journal article" date="2021" name="Commun. Biol.">
        <title>The genome of Shorea leprosula (Dipterocarpaceae) highlights the ecological relevance of drought in aseasonal tropical rainforests.</title>
        <authorList>
            <person name="Ng K.K.S."/>
            <person name="Kobayashi M.J."/>
            <person name="Fawcett J.A."/>
            <person name="Hatakeyama M."/>
            <person name="Paape T."/>
            <person name="Ng C.H."/>
            <person name="Ang C.C."/>
            <person name="Tnah L.H."/>
            <person name="Lee C.T."/>
            <person name="Nishiyama T."/>
            <person name="Sese J."/>
            <person name="O'Brien M.J."/>
            <person name="Copetti D."/>
            <person name="Mohd Noor M.I."/>
            <person name="Ong R.C."/>
            <person name="Putra M."/>
            <person name="Sireger I.Z."/>
            <person name="Indrioko S."/>
            <person name="Kosugi Y."/>
            <person name="Izuno A."/>
            <person name="Isagi Y."/>
            <person name="Lee S.L."/>
            <person name="Shimizu K.K."/>
        </authorList>
    </citation>
    <scope>NUCLEOTIDE SEQUENCE [LARGE SCALE GENOMIC DNA]</scope>
    <source>
        <strain evidence="4">214</strain>
    </source>
</reference>
<proteinExistence type="inferred from homology"/>
<gene>
    <name evidence="4" type="ORF">SLEP1_g28493</name>
</gene>
<accession>A0AAV5JTV1</accession>
<dbReference type="AlphaFoldDB" id="A0AAV5JTV1"/>
<dbReference type="EMBL" id="BPVZ01000049">
    <property type="protein sequence ID" value="GKV18068.1"/>
    <property type="molecule type" value="Genomic_DNA"/>
</dbReference>
<evidence type="ECO:0000256" key="1">
    <source>
        <dbReference type="ARBA" id="ARBA00009861"/>
    </source>
</evidence>
<dbReference type="PANTHER" id="PTHR31623">
    <property type="entry name" value="F21J9.9"/>
    <property type="match status" value="1"/>
</dbReference>
<evidence type="ECO:0000313" key="4">
    <source>
        <dbReference type="EMBL" id="GKV18068.1"/>
    </source>
</evidence>
<evidence type="ECO:0000313" key="5">
    <source>
        <dbReference type="Proteomes" id="UP001054252"/>
    </source>
</evidence>
<dbReference type="Pfam" id="PF02458">
    <property type="entry name" value="Transferase"/>
    <property type="match status" value="1"/>
</dbReference>
<dbReference type="Gene3D" id="3.30.559.10">
    <property type="entry name" value="Chloramphenicol acetyltransferase-like domain"/>
    <property type="match status" value="1"/>
</dbReference>
<dbReference type="GO" id="GO:0016746">
    <property type="term" value="F:acyltransferase activity"/>
    <property type="evidence" value="ECO:0007669"/>
    <property type="project" value="UniProtKB-KW"/>
</dbReference>
<comment type="similarity">
    <text evidence="1">Belongs to the plant acyltransferase family.</text>
</comment>